<dbReference type="InterPro" id="IPR013654">
    <property type="entry name" value="PAS_2"/>
</dbReference>
<dbReference type="AlphaFoldDB" id="Q4C1B1"/>
<comment type="caution">
    <text evidence="2">The sequence shown here is derived from an EMBL/GenBank/DDBJ whole genome shotgun (WGS) entry which is preliminary data.</text>
</comment>
<protein>
    <submittedName>
        <fullName evidence="2">Similar to Bacteriophytochrome (Light-regulated signal transduction histidine kinase)</fullName>
    </submittedName>
</protein>
<sequence>MISNSHITQDINLKRLEELQIHLWGKIQPHGVLFVLDESNLKIVQTSSNTKQFFGIIPQEIVNLTLDDIFDSFQIEQLKIGLENNNLDFINPTKLWARVDGDNYVIFDGVFHRNGEGFLILELEPSYFSRKYPLFKFLSPSESIY</sequence>
<keyword evidence="2" id="KW-0418">Kinase</keyword>
<dbReference type="KEGG" id="cwa:CwatDRAFT_2807"/>
<accession>Q4C1B1</accession>
<feature type="domain" description="PAS fold-2" evidence="1">
    <location>
        <begin position="18"/>
        <end position="125"/>
    </location>
</feature>
<reference evidence="2" key="1">
    <citation type="submission" date="2004-02" db="EMBL/GenBank/DDBJ databases">
        <authorList>
            <consortium name="DOE Joint Genome Institute"/>
        </authorList>
    </citation>
    <scope>NUCLEOTIDE SEQUENCE [LARGE SCALE GENOMIC DNA]</scope>
    <source>
        <strain evidence="2">WH 8501</strain>
    </source>
</reference>
<evidence type="ECO:0000313" key="3">
    <source>
        <dbReference type="Proteomes" id="UP000003922"/>
    </source>
</evidence>
<dbReference type="GO" id="GO:0016301">
    <property type="term" value="F:kinase activity"/>
    <property type="evidence" value="ECO:0007669"/>
    <property type="project" value="UniProtKB-KW"/>
</dbReference>
<keyword evidence="3" id="KW-1185">Reference proteome</keyword>
<organism evidence="2 3">
    <name type="scientific">Crocosphaera watsonii WH 8501</name>
    <dbReference type="NCBI Taxonomy" id="165597"/>
    <lineage>
        <taxon>Bacteria</taxon>
        <taxon>Bacillati</taxon>
        <taxon>Cyanobacteriota</taxon>
        <taxon>Cyanophyceae</taxon>
        <taxon>Oscillatoriophycideae</taxon>
        <taxon>Chroococcales</taxon>
        <taxon>Aphanothecaceae</taxon>
        <taxon>Crocosphaera</taxon>
    </lineage>
</organism>
<reference evidence="2" key="3">
    <citation type="submission" date="2016-12" db="EMBL/GenBank/DDBJ databases">
        <title>Annotation of the draft genome assembly of Crocosphaera watsonii WH 8501.</title>
        <authorList>
            <consortium name="US DOE Joint Genome Institute (JGI-ORNL)"/>
            <person name="Larimer F."/>
            <person name="Land M."/>
        </authorList>
    </citation>
    <scope>NUCLEOTIDE SEQUENCE</scope>
    <source>
        <strain evidence="2">WH 8501</strain>
    </source>
</reference>
<dbReference type="GO" id="GO:0006355">
    <property type="term" value="P:regulation of DNA-templated transcription"/>
    <property type="evidence" value="ECO:0007669"/>
    <property type="project" value="InterPro"/>
</dbReference>
<name>Q4C1B1_CROWT</name>
<dbReference type="InterPro" id="IPR035965">
    <property type="entry name" value="PAS-like_dom_sf"/>
</dbReference>
<dbReference type="EMBL" id="AADV02000046">
    <property type="protein sequence ID" value="EAM49941.1"/>
    <property type="molecule type" value="Genomic_DNA"/>
</dbReference>
<dbReference type="Gene3D" id="3.30.450.20">
    <property type="entry name" value="PAS domain"/>
    <property type="match status" value="1"/>
</dbReference>
<evidence type="ECO:0000259" key="1">
    <source>
        <dbReference type="Pfam" id="PF08446"/>
    </source>
</evidence>
<reference evidence="2" key="2">
    <citation type="submission" date="2005-06" db="EMBL/GenBank/DDBJ databases">
        <title>Sequencing of the draft genome and assembly of Crocosphaera watsonii WH 8501.</title>
        <authorList>
            <consortium name="US DOE Joint Genome Institute (JGI-PGF)"/>
            <person name="Copeland A."/>
            <person name="Lucas S."/>
            <person name="Lapidus A."/>
            <person name="Barry K."/>
            <person name="Detter C."/>
            <person name="Glavina T."/>
            <person name="Hammon N."/>
            <person name="Israni S."/>
            <person name="Pitluck S."/>
            <person name="Richardson P."/>
        </authorList>
    </citation>
    <scope>NUCLEOTIDE SEQUENCE [LARGE SCALE GENOMIC DNA]</scope>
    <source>
        <strain evidence="2">WH 8501</strain>
    </source>
</reference>
<dbReference type="SUPFAM" id="SSF55785">
    <property type="entry name" value="PYP-like sensor domain (PAS domain)"/>
    <property type="match status" value="1"/>
</dbReference>
<evidence type="ECO:0000313" key="2">
    <source>
        <dbReference type="EMBL" id="EAM49941.1"/>
    </source>
</evidence>
<keyword evidence="2" id="KW-0808">Transferase</keyword>
<dbReference type="Proteomes" id="UP000003922">
    <property type="component" value="Unassembled WGS sequence"/>
</dbReference>
<gene>
    <name evidence="2" type="ORF">CwatDRAFT_2807</name>
</gene>
<proteinExistence type="predicted"/>
<dbReference type="Pfam" id="PF08446">
    <property type="entry name" value="PAS_2"/>
    <property type="match status" value="1"/>
</dbReference>